<dbReference type="InterPro" id="IPR052158">
    <property type="entry name" value="INH-QAR"/>
</dbReference>
<protein>
    <submittedName>
        <fullName evidence="5">GlxA family transcriptional regulator</fullName>
    </submittedName>
</protein>
<comment type="caution">
    <text evidence="5">The sequence shown here is derived from an EMBL/GenBank/DDBJ whole genome shotgun (WGS) entry which is preliminary data.</text>
</comment>
<dbReference type="PROSITE" id="PS00041">
    <property type="entry name" value="HTH_ARAC_FAMILY_1"/>
    <property type="match status" value="1"/>
</dbReference>
<organism evidence="5 6">
    <name type="scientific">Jiella flava</name>
    <dbReference type="NCBI Taxonomy" id="2816857"/>
    <lineage>
        <taxon>Bacteria</taxon>
        <taxon>Pseudomonadati</taxon>
        <taxon>Pseudomonadota</taxon>
        <taxon>Alphaproteobacteria</taxon>
        <taxon>Hyphomicrobiales</taxon>
        <taxon>Aurantimonadaceae</taxon>
        <taxon>Jiella</taxon>
    </lineage>
</organism>
<dbReference type="CDD" id="cd03136">
    <property type="entry name" value="GATase1_AraC_ArgR_like"/>
    <property type="match status" value="1"/>
</dbReference>
<dbReference type="SUPFAM" id="SSF46689">
    <property type="entry name" value="Homeodomain-like"/>
    <property type="match status" value="1"/>
</dbReference>
<dbReference type="InterPro" id="IPR018060">
    <property type="entry name" value="HTH_AraC"/>
</dbReference>
<evidence type="ECO:0000256" key="2">
    <source>
        <dbReference type="ARBA" id="ARBA00023125"/>
    </source>
</evidence>
<dbReference type="InterPro" id="IPR020449">
    <property type="entry name" value="Tscrpt_reg_AraC-type_HTH"/>
</dbReference>
<dbReference type="InterPro" id="IPR009057">
    <property type="entry name" value="Homeodomain-like_sf"/>
</dbReference>
<evidence type="ECO:0000256" key="3">
    <source>
        <dbReference type="ARBA" id="ARBA00023163"/>
    </source>
</evidence>
<dbReference type="Gene3D" id="1.10.10.60">
    <property type="entry name" value="Homeodomain-like"/>
    <property type="match status" value="1"/>
</dbReference>
<evidence type="ECO:0000259" key="4">
    <source>
        <dbReference type="PROSITE" id="PS01124"/>
    </source>
</evidence>
<dbReference type="PANTHER" id="PTHR43130">
    <property type="entry name" value="ARAC-FAMILY TRANSCRIPTIONAL REGULATOR"/>
    <property type="match status" value="1"/>
</dbReference>
<dbReference type="SMART" id="SM00342">
    <property type="entry name" value="HTH_ARAC"/>
    <property type="match status" value="1"/>
</dbReference>
<keyword evidence="6" id="KW-1185">Reference proteome</keyword>
<evidence type="ECO:0000313" key="5">
    <source>
        <dbReference type="EMBL" id="MBO0663986.1"/>
    </source>
</evidence>
<dbReference type="InterPro" id="IPR018062">
    <property type="entry name" value="HTH_AraC-typ_CS"/>
</dbReference>
<dbReference type="EMBL" id="JAFMPP010000015">
    <property type="protein sequence ID" value="MBO0663986.1"/>
    <property type="molecule type" value="Genomic_DNA"/>
</dbReference>
<dbReference type="Proteomes" id="UP000664122">
    <property type="component" value="Unassembled WGS sequence"/>
</dbReference>
<evidence type="ECO:0000313" key="6">
    <source>
        <dbReference type="Proteomes" id="UP000664122"/>
    </source>
</evidence>
<keyword evidence="1" id="KW-0805">Transcription regulation</keyword>
<sequence length="335" mass="36559">MALLGSVVSRLPDSVIKDIGFVLLPGFALMSFAAASEPFRAANVIAGQPLYRLRCFGESARTVAASQGASIAVEPLSATLEGPLDAVLVCAGGYPATWHRPAIHAMLRRLARKGVRLGGISGGAYLLAAAGLLQNRAFTVHWEHASALSEAFPELRPRQARFVIDRDRITCGGGIAPLDMAHALIRERMGATFARQVSDWLLHTEIGTPAAAQRGCLAERYQVHHPILLSVLETMEATVEAPLSRQAMARDVGLSMRQLDRLFAAHRHTTFAKDYLRIRLERAHLFLRQSALPIAEIAFATGFANQAHFARRFRAHFGMPPSQVRRVDLSLGEFS</sequence>
<keyword evidence="2" id="KW-0238">DNA-binding</keyword>
<dbReference type="GO" id="GO:0003700">
    <property type="term" value="F:DNA-binding transcription factor activity"/>
    <property type="evidence" value="ECO:0007669"/>
    <property type="project" value="InterPro"/>
</dbReference>
<accession>A0A939G1C0</accession>
<dbReference type="PANTHER" id="PTHR43130:SF3">
    <property type="entry name" value="HTH-TYPE TRANSCRIPTIONAL REGULATOR RV1931C"/>
    <property type="match status" value="1"/>
</dbReference>
<dbReference type="Pfam" id="PF01965">
    <property type="entry name" value="DJ-1_PfpI"/>
    <property type="match status" value="1"/>
</dbReference>
<gene>
    <name evidence="5" type="ORF">J1C48_15515</name>
</gene>
<dbReference type="GO" id="GO:0043565">
    <property type="term" value="F:sequence-specific DNA binding"/>
    <property type="evidence" value="ECO:0007669"/>
    <property type="project" value="InterPro"/>
</dbReference>
<dbReference type="Pfam" id="PF12833">
    <property type="entry name" value="HTH_18"/>
    <property type="match status" value="1"/>
</dbReference>
<dbReference type="AlphaFoldDB" id="A0A939G1C0"/>
<dbReference type="InterPro" id="IPR029062">
    <property type="entry name" value="Class_I_gatase-like"/>
</dbReference>
<dbReference type="SUPFAM" id="SSF52317">
    <property type="entry name" value="Class I glutamine amidotransferase-like"/>
    <property type="match status" value="1"/>
</dbReference>
<evidence type="ECO:0000256" key="1">
    <source>
        <dbReference type="ARBA" id="ARBA00023015"/>
    </source>
</evidence>
<keyword evidence="3" id="KW-0804">Transcription</keyword>
<feature type="domain" description="HTH araC/xylS-type" evidence="4">
    <location>
        <begin position="229"/>
        <end position="327"/>
    </location>
</feature>
<proteinExistence type="predicted"/>
<dbReference type="PROSITE" id="PS01124">
    <property type="entry name" value="HTH_ARAC_FAMILY_2"/>
    <property type="match status" value="1"/>
</dbReference>
<reference evidence="5" key="1">
    <citation type="submission" date="2021-03" db="EMBL/GenBank/DDBJ databases">
        <title>Whole genome sequence of Jiella sp. CQZ9-1.</title>
        <authorList>
            <person name="Tuo L."/>
        </authorList>
    </citation>
    <scope>NUCLEOTIDE SEQUENCE</scope>
    <source>
        <strain evidence="5">CQZ9-1</strain>
    </source>
</reference>
<dbReference type="InterPro" id="IPR002818">
    <property type="entry name" value="DJ-1/PfpI"/>
</dbReference>
<name>A0A939G1C0_9HYPH</name>
<dbReference type="PRINTS" id="PR00032">
    <property type="entry name" value="HTHARAC"/>
</dbReference>
<dbReference type="Gene3D" id="3.40.50.880">
    <property type="match status" value="1"/>
</dbReference>